<dbReference type="EMBL" id="JBBPFD010000022">
    <property type="protein sequence ID" value="KAK7881265.1"/>
    <property type="molecule type" value="Genomic_DNA"/>
</dbReference>
<dbReference type="Proteomes" id="UP001460270">
    <property type="component" value="Unassembled WGS sequence"/>
</dbReference>
<keyword evidence="3" id="KW-1185">Reference proteome</keyword>
<comment type="caution">
    <text evidence="2">The sequence shown here is derived from an EMBL/GenBank/DDBJ whole genome shotgun (WGS) entry which is preliminary data.</text>
</comment>
<protein>
    <submittedName>
        <fullName evidence="2">Uncharacterized protein</fullName>
    </submittedName>
</protein>
<accession>A0AAW0MLP6</accession>
<proteinExistence type="predicted"/>
<name>A0AAW0MLP6_9GOBI</name>
<feature type="compositionally biased region" description="Basic and acidic residues" evidence="1">
    <location>
        <begin position="1"/>
        <end position="12"/>
    </location>
</feature>
<reference evidence="3" key="1">
    <citation type="submission" date="2024-04" db="EMBL/GenBank/DDBJ databases">
        <title>Salinicola lusitanus LLJ914,a marine bacterium isolated from the Okinawa Trough.</title>
        <authorList>
            <person name="Li J."/>
        </authorList>
    </citation>
    <scope>NUCLEOTIDE SEQUENCE [LARGE SCALE GENOMIC DNA]</scope>
</reference>
<evidence type="ECO:0000256" key="1">
    <source>
        <dbReference type="SAM" id="MobiDB-lite"/>
    </source>
</evidence>
<organism evidence="2 3">
    <name type="scientific">Mugilogobius chulae</name>
    <name type="common">yellowstripe goby</name>
    <dbReference type="NCBI Taxonomy" id="88201"/>
    <lineage>
        <taxon>Eukaryota</taxon>
        <taxon>Metazoa</taxon>
        <taxon>Chordata</taxon>
        <taxon>Craniata</taxon>
        <taxon>Vertebrata</taxon>
        <taxon>Euteleostomi</taxon>
        <taxon>Actinopterygii</taxon>
        <taxon>Neopterygii</taxon>
        <taxon>Teleostei</taxon>
        <taxon>Neoteleostei</taxon>
        <taxon>Acanthomorphata</taxon>
        <taxon>Gobiaria</taxon>
        <taxon>Gobiiformes</taxon>
        <taxon>Gobioidei</taxon>
        <taxon>Gobiidae</taxon>
        <taxon>Gobionellinae</taxon>
        <taxon>Mugilogobius</taxon>
    </lineage>
</organism>
<evidence type="ECO:0000313" key="2">
    <source>
        <dbReference type="EMBL" id="KAK7881265.1"/>
    </source>
</evidence>
<evidence type="ECO:0000313" key="3">
    <source>
        <dbReference type="Proteomes" id="UP001460270"/>
    </source>
</evidence>
<gene>
    <name evidence="2" type="ORF">WMY93_029674</name>
</gene>
<dbReference type="AlphaFoldDB" id="A0AAW0MLP6"/>
<feature type="region of interest" description="Disordered" evidence="1">
    <location>
        <begin position="1"/>
        <end position="25"/>
    </location>
</feature>
<sequence length="141" mass="15311">MNLFQIREEEIRSTPPSLPSKSFLHPHKTPAALETGNADGRREVRTLCCTTGEPAARACRSAVHTTTLTTNQPLEPAAGCPVWSGGHLTPLHHSLTHWNASWQGLVSRSLHTHTNHWNQLQGLVSGHIDAPGHGPFGLLVT</sequence>